<gene>
    <name evidence="8" type="ORF">POCTA_138.1.T0150092</name>
</gene>
<accession>A0A8S1SWF7</accession>
<sequence>MKATYDIIPSDSLIQLINSSYELDQMTNKWMFGEEDHQQVSPPHHDQIRKYRQIDKHNESIINNNKDLFNVNYSKSVYVNKINSLIEIAPTCQESSLAIKKEQKTYLKTKKQFDKDNVYYQEEHGFDDSNKIKLAKNRQSARDSRKRKKIYVELLELKVAELSKQIEVLQKNLDQQNIFINHCVKIPSLISDFNLSYQNQFQVLSQNITKKQLQILDDEFGVNSEKRDYLCNIIFNTLVDHILPFDLKKTIETAINNLGVFKVGEQQEIKQLIEFQQQFTQNYKKFELAAFDMAKSYEYIKREAEKLEKLKHQMVQLLGPQKYVKNILDIQQLQQQQIIVKEEDINQKGYTKYEL</sequence>
<evidence type="ECO:0000256" key="1">
    <source>
        <dbReference type="ARBA" id="ARBA00004123"/>
    </source>
</evidence>
<evidence type="ECO:0000256" key="6">
    <source>
        <dbReference type="ARBA" id="ARBA00023242"/>
    </source>
</evidence>
<evidence type="ECO:0000259" key="7">
    <source>
        <dbReference type="PROSITE" id="PS50217"/>
    </source>
</evidence>
<dbReference type="OMA" id="YLCNIIF"/>
<dbReference type="Pfam" id="PF00170">
    <property type="entry name" value="bZIP_1"/>
    <property type="match status" value="1"/>
</dbReference>
<comment type="similarity">
    <text evidence="2">Belongs to the bZIP family.</text>
</comment>
<keyword evidence="4" id="KW-0238">DNA-binding</keyword>
<dbReference type="GO" id="GO:0003677">
    <property type="term" value="F:DNA binding"/>
    <property type="evidence" value="ECO:0007669"/>
    <property type="project" value="UniProtKB-KW"/>
</dbReference>
<organism evidence="8 9">
    <name type="scientific">Paramecium octaurelia</name>
    <dbReference type="NCBI Taxonomy" id="43137"/>
    <lineage>
        <taxon>Eukaryota</taxon>
        <taxon>Sar</taxon>
        <taxon>Alveolata</taxon>
        <taxon>Ciliophora</taxon>
        <taxon>Intramacronucleata</taxon>
        <taxon>Oligohymenophorea</taxon>
        <taxon>Peniculida</taxon>
        <taxon>Parameciidae</taxon>
        <taxon>Paramecium</taxon>
    </lineage>
</organism>
<dbReference type="PROSITE" id="PS50217">
    <property type="entry name" value="BZIP"/>
    <property type="match status" value="1"/>
</dbReference>
<dbReference type="InterPro" id="IPR004827">
    <property type="entry name" value="bZIP"/>
</dbReference>
<keyword evidence="9" id="KW-1185">Reference proteome</keyword>
<feature type="domain" description="BZIP" evidence="7">
    <location>
        <begin position="127"/>
        <end position="175"/>
    </location>
</feature>
<evidence type="ECO:0000256" key="3">
    <source>
        <dbReference type="ARBA" id="ARBA00023015"/>
    </source>
</evidence>
<dbReference type="EMBL" id="CAJJDP010000015">
    <property type="protein sequence ID" value="CAD8143547.1"/>
    <property type="molecule type" value="Genomic_DNA"/>
</dbReference>
<dbReference type="AlphaFoldDB" id="A0A8S1SWF7"/>
<evidence type="ECO:0000313" key="9">
    <source>
        <dbReference type="Proteomes" id="UP000683925"/>
    </source>
</evidence>
<dbReference type="PANTHER" id="PTHR47416:SF8">
    <property type="entry name" value="BASIC-LEUCINE ZIPPER TRANSCRIPTION FACTOR E-RELATED"/>
    <property type="match status" value="1"/>
</dbReference>
<dbReference type="CDD" id="cd14811">
    <property type="entry name" value="bZIP_u2"/>
    <property type="match status" value="1"/>
</dbReference>
<protein>
    <recommendedName>
        <fullName evidence="7">BZIP domain-containing protein</fullName>
    </recommendedName>
</protein>
<evidence type="ECO:0000256" key="5">
    <source>
        <dbReference type="ARBA" id="ARBA00023163"/>
    </source>
</evidence>
<evidence type="ECO:0000256" key="2">
    <source>
        <dbReference type="ARBA" id="ARBA00007163"/>
    </source>
</evidence>
<proteinExistence type="inferred from homology"/>
<comment type="caution">
    <text evidence="8">The sequence shown here is derived from an EMBL/GenBank/DDBJ whole genome shotgun (WGS) entry which is preliminary data.</text>
</comment>
<reference evidence="8" key="1">
    <citation type="submission" date="2021-01" db="EMBL/GenBank/DDBJ databases">
        <authorList>
            <consortium name="Genoscope - CEA"/>
            <person name="William W."/>
        </authorList>
    </citation>
    <scope>NUCLEOTIDE SEQUENCE</scope>
</reference>
<name>A0A8S1SWF7_PAROT</name>
<dbReference type="SMART" id="SM00338">
    <property type="entry name" value="BRLZ"/>
    <property type="match status" value="1"/>
</dbReference>
<dbReference type="PANTHER" id="PTHR47416">
    <property type="entry name" value="BASIC-LEUCINE ZIPPER TRANSCRIPTION FACTOR F-RELATED"/>
    <property type="match status" value="1"/>
</dbReference>
<keyword evidence="6" id="KW-0539">Nucleus</keyword>
<dbReference type="OrthoDB" id="674948at2759"/>
<dbReference type="GO" id="GO:0003700">
    <property type="term" value="F:DNA-binding transcription factor activity"/>
    <property type="evidence" value="ECO:0007669"/>
    <property type="project" value="InterPro"/>
</dbReference>
<keyword evidence="5" id="KW-0804">Transcription</keyword>
<comment type="subcellular location">
    <subcellularLocation>
        <location evidence="1">Nucleus</location>
    </subcellularLocation>
</comment>
<evidence type="ECO:0000313" key="8">
    <source>
        <dbReference type="EMBL" id="CAD8143547.1"/>
    </source>
</evidence>
<dbReference type="GO" id="GO:0005634">
    <property type="term" value="C:nucleus"/>
    <property type="evidence" value="ECO:0007669"/>
    <property type="project" value="UniProtKB-SubCell"/>
</dbReference>
<evidence type="ECO:0000256" key="4">
    <source>
        <dbReference type="ARBA" id="ARBA00023125"/>
    </source>
</evidence>
<dbReference type="Proteomes" id="UP000683925">
    <property type="component" value="Unassembled WGS sequence"/>
</dbReference>
<keyword evidence="3" id="KW-0805">Transcription regulation</keyword>